<evidence type="ECO:0000259" key="2">
    <source>
        <dbReference type="Pfam" id="PF03109"/>
    </source>
</evidence>
<keyword evidence="1" id="KW-0175">Coiled coil</keyword>
<dbReference type="PANTHER" id="PTHR43173">
    <property type="entry name" value="ABC1 FAMILY PROTEIN"/>
    <property type="match status" value="1"/>
</dbReference>
<feature type="coiled-coil region" evidence="1">
    <location>
        <begin position="1070"/>
        <end position="1147"/>
    </location>
</feature>
<dbReference type="SUPFAM" id="SSF64268">
    <property type="entry name" value="PX domain"/>
    <property type="match status" value="1"/>
</dbReference>
<dbReference type="InterPro" id="IPR051130">
    <property type="entry name" value="Mito_struct-func_regulator"/>
</dbReference>
<dbReference type="InterPro" id="IPR011009">
    <property type="entry name" value="Kinase-like_dom_sf"/>
</dbReference>
<dbReference type="STRING" id="65357.A0A024GUN7"/>
<protein>
    <recommendedName>
        <fullName evidence="2">ABC1 atypical kinase-like domain-containing protein</fullName>
    </recommendedName>
</protein>
<feature type="domain" description="ABC1 atypical kinase-like" evidence="2">
    <location>
        <begin position="27"/>
        <end position="180"/>
    </location>
</feature>
<dbReference type="InParanoid" id="A0A024GUN7"/>
<feature type="non-terminal residue" evidence="3">
    <location>
        <position position="1"/>
    </location>
</feature>
<dbReference type="CDD" id="cd05121">
    <property type="entry name" value="ABC1_ADCK3-like"/>
    <property type="match status" value="1"/>
</dbReference>
<proteinExistence type="predicted"/>
<feature type="domain" description="ABC1 atypical kinase-like" evidence="2">
    <location>
        <begin position="263"/>
        <end position="347"/>
    </location>
</feature>
<dbReference type="GO" id="GO:0035091">
    <property type="term" value="F:phosphatidylinositol binding"/>
    <property type="evidence" value="ECO:0007669"/>
    <property type="project" value="InterPro"/>
</dbReference>
<name>A0A024GUN7_9STRA</name>
<evidence type="ECO:0000313" key="4">
    <source>
        <dbReference type="Proteomes" id="UP000053237"/>
    </source>
</evidence>
<sequence>GFYIKLAQAGSTRADFLPSQYLTRAVKLQDEAPSKPVSEIKNIISQSFQTSWDNIFTSIDPKPLGAASIGQAHRAILKDSGEEVAVKVQHPDAEHFFRSDMKTIKAFCRYFQPAHLPYLEEVEKQFMTEFNYHEEALNLEMVRDNLKKSPFASRVAVPTPKIEFCTKEVLVMEYLRGKKLLVGIQEHLECIAKERGMSLEELRTKQQKMDEERLAKGLDITLGPTQFELKALAVKRWIRLRYLQLLNCMPGNLVSKPLEIDCDKELNKKLLNVPSILKLLMDVHGYEIFVDGCFNGDPHPGNILLLEDGRIGLIDYGQVKRISLEHRIKLAKLTVALAEGSREDIVHALTVEMGVRSAKMNSYFLEKQARLMFDRDDLTVTEGMNVQSFVEYLDSIDQIVQVPDEYIMAFRASLLLRGFSYALHYRYSHSEAWASLAKQVIAENATRELAKCKVESLNLPRPQLHEPNPSFRTIETWPQLVHLVCTRSIRISSLGYYQSLQAVTIHVFECEIKSPNLMEGKKLWKIYRRYRHFEDFIAAVESVSEIILPKLSKRYIDCLKENRNGDRLLQLRTWLDDVVERIRRHYQTEKHFGSECSVCCEDHHIKQSSCSSSIHSLACLLASFLFSGANIPIPSYTPRLPAFALSAKEINVQLYKRPMYPSKVRSSCILSSGLGIRLAAASKCEKTGHHIGAIVYGFLCEDSLMDSELTHVPVGSQLILINGRHVFRQKFDHILNEIQSVDLPLQLRFVYVPVRSLHQLEEHENVYKLYGSTNRLQVLHEKNVQDDVNWQSNIAKQYLHQNKLRRDHSVRSQTALSILGSVFTELIGMKGTKVRNFFFPKGKKMKPLSWDAYGAFGDIFTTGFYTFLPSSLKCSQIDSLNKEHDKQDPQLLSNLGKLTGVKSVEIGGIGVWSTTFGGYQLSLCIGHIGDSEAAVLQRSLKNLNANAVDLKVENEQSLKRGSVLVSINGESTFGKRFTRVAEMLIGASRPTTLCFRVFQDHKCPINCTENVETECSSEIMLALLSEAHRDMTNSLQVAMLENAAIRAKCDSIEQRVWKLEAAACTERNLLNRSKKKLAAASEECIELQKLVQKRDNLINELQDRNRCLETKLKHSQHIYEMLAERARSQALEQIANQEAKLLNESNKSIELLQHILEEKFMRERDSAIQRMKSQHEEFLQKLAEEHCEEVENLNQQVAVWRHQVDVLTEAERRNYTNGHNSPGHMYSLYTPRRIDYSTLTSSTGSSTSEPKIQFPPAKIEIEKGFVKCEGLSVSEQNKAMVCTNTSSELYKCKMACTPPGSSTESNENSLLSEVKEYCREGNRYKFCMETNRHRQEAKHDHIYFFRCQSFSSKNAQQQSDTGRALYHRNTPHLHNSTLDSLITICYM</sequence>
<dbReference type="PANTHER" id="PTHR43173:SF34">
    <property type="entry name" value="ABC1 ATYPICAL KINASE-LIKE DOMAIN-CONTAINING PROTEIN"/>
    <property type="match status" value="1"/>
</dbReference>
<dbReference type="Proteomes" id="UP000053237">
    <property type="component" value="Unassembled WGS sequence"/>
</dbReference>
<organism evidence="3 4">
    <name type="scientific">Albugo candida</name>
    <dbReference type="NCBI Taxonomy" id="65357"/>
    <lineage>
        <taxon>Eukaryota</taxon>
        <taxon>Sar</taxon>
        <taxon>Stramenopiles</taxon>
        <taxon>Oomycota</taxon>
        <taxon>Peronosporomycetes</taxon>
        <taxon>Albuginales</taxon>
        <taxon>Albuginaceae</taxon>
        <taxon>Albugo</taxon>
    </lineage>
</organism>
<feature type="coiled-coil region" evidence="1">
    <location>
        <begin position="933"/>
        <end position="960"/>
    </location>
</feature>
<comment type="caution">
    <text evidence="3">The sequence shown here is derived from an EMBL/GenBank/DDBJ whole genome shotgun (WGS) entry which is preliminary data.</text>
</comment>
<dbReference type="Pfam" id="PF03109">
    <property type="entry name" value="ABC1"/>
    <property type="match status" value="2"/>
</dbReference>
<dbReference type="SUPFAM" id="SSF56112">
    <property type="entry name" value="Protein kinase-like (PK-like)"/>
    <property type="match status" value="1"/>
</dbReference>
<gene>
    <name evidence="3" type="ORF">BN9_128050</name>
</gene>
<dbReference type="InterPro" id="IPR004147">
    <property type="entry name" value="ABC1_dom"/>
</dbReference>
<dbReference type="InterPro" id="IPR036871">
    <property type="entry name" value="PX_dom_sf"/>
</dbReference>
<feature type="coiled-coil region" evidence="1">
    <location>
        <begin position="1176"/>
        <end position="1210"/>
    </location>
</feature>
<dbReference type="OrthoDB" id="427480at2759"/>
<accession>A0A024GUN7</accession>
<evidence type="ECO:0000256" key="1">
    <source>
        <dbReference type="SAM" id="Coils"/>
    </source>
</evidence>
<dbReference type="EMBL" id="CAIX01000970">
    <property type="protein sequence ID" value="CCI50691.1"/>
    <property type="molecule type" value="Genomic_DNA"/>
</dbReference>
<evidence type="ECO:0000313" key="3">
    <source>
        <dbReference type="EMBL" id="CCI50691.1"/>
    </source>
</evidence>
<keyword evidence="4" id="KW-1185">Reference proteome</keyword>
<reference evidence="3 4" key="1">
    <citation type="submission" date="2012-05" db="EMBL/GenBank/DDBJ databases">
        <title>Recombination and specialization in a pathogen metapopulation.</title>
        <authorList>
            <person name="Gardiner A."/>
            <person name="Kemen E."/>
            <person name="Schultz-Larsen T."/>
            <person name="MacLean D."/>
            <person name="Van Oosterhout C."/>
            <person name="Jones J.D.G."/>
        </authorList>
    </citation>
    <scope>NUCLEOTIDE SEQUENCE [LARGE SCALE GENOMIC DNA]</scope>
    <source>
        <strain evidence="3 4">Ac Nc2</strain>
    </source>
</reference>